<gene>
    <name evidence="1" type="ORF">C7B64_23670</name>
</gene>
<organism evidence="1 2">
    <name type="scientific">Merismopedia glauca CCAP 1448/3</name>
    <dbReference type="NCBI Taxonomy" id="1296344"/>
    <lineage>
        <taxon>Bacteria</taxon>
        <taxon>Bacillati</taxon>
        <taxon>Cyanobacteriota</taxon>
        <taxon>Cyanophyceae</taxon>
        <taxon>Synechococcales</taxon>
        <taxon>Merismopediaceae</taxon>
        <taxon>Merismopedia</taxon>
    </lineage>
</organism>
<proteinExistence type="predicted"/>
<reference evidence="1 2" key="2">
    <citation type="submission" date="2018-03" db="EMBL/GenBank/DDBJ databases">
        <title>The ancient ancestry and fast evolution of plastids.</title>
        <authorList>
            <person name="Moore K.R."/>
            <person name="Magnabosco C."/>
            <person name="Momper L."/>
            <person name="Gold D.A."/>
            <person name="Bosak T."/>
            <person name="Fournier G.P."/>
        </authorList>
    </citation>
    <scope>NUCLEOTIDE SEQUENCE [LARGE SCALE GENOMIC DNA]</scope>
    <source>
        <strain evidence="1 2">CCAP 1448/3</strain>
    </source>
</reference>
<accession>A0A2T1BWL8</accession>
<name>A0A2T1BWL8_9CYAN</name>
<reference evidence="1 2" key="1">
    <citation type="submission" date="2018-02" db="EMBL/GenBank/DDBJ databases">
        <authorList>
            <person name="Cohen D.B."/>
            <person name="Kent A.D."/>
        </authorList>
    </citation>
    <scope>NUCLEOTIDE SEQUENCE [LARGE SCALE GENOMIC DNA]</scope>
    <source>
        <strain evidence="1 2">CCAP 1448/3</strain>
    </source>
</reference>
<comment type="caution">
    <text evidence="1">The sequence shown here is derived from an EMBL/GenBank/DDBJ whole genome shotgun (WGS) entry which is preliminary data.</text>
</comment>
<dbReference type="Proteomes" id="UP000238762">
    <property type="component" value="Unassembled WGS sequence"/>
</dbReference>
<protein>
    <submittedName>
        <fullName evidence="1">Uncharacterized protein</fullName>
    </submittedName>
</protein>
<dbReference type="AlphaFoldDB" id="A0A2T1BWL8"/>
<keyword evidence="2" id="KW-1185">Reference proteome</keyword>
<evidence type="ECO:0000313" key="2">
    <source>
        <dbReference type="Proteomes" id="UP000238762"/>
    </source>
</evidence>
<evidence type="ECO:0000313" key="1">
    <source>
        <dbReference type="EMBL" id="PSB00410.1"/>
    </source>
</evidence>
<dbReference type="EMBL" id="PVWJ01000223">
    <property type="protein sequence ID" value="PSB00410.1"/>
    <property type="molecule type" value="Genomic_DNA"/>
</dbReference>
<sequence length="69" mass="7525">MMKKVFDANVGIKIMGMSPEELESLAQEGVKLAIARMHSQGVPSIAVVDGKMYEQHPDGKMVPIPSKKD</sequence>